<evidence type="ECO:0000313" key="2">
    <source>
        <dbReference type="EMBL" id="KDQ21358.1"/>
    </source>
</evidence>
<dbReference type="SUPFAM" id="SSF51338">
    <property type="entry name" value="Composite domain of metallo-dependent hydrolases"/>
    <property type="match status" value="1"/>
</dbReference>
<dbReference type="Gene3D" id="3.20.20.140">
    <property type="entry name" value="Metal-dependent hydrolases"/>
    <property type="match status" value="2"/>
</dbReference>
<keyword evidence="3" id="KW-1185">Reference proteome</keyword>
<dbReference type="InterPro" id="IPR011059">
    <property type="entry name" value="Metal-dep_hydrolase_composite"/>
</dbReference>
<dbReference type="InterPro" id="IPR006680">
    <property type="entry name" value="Amidohydro-rel"/>
</dbReference>
<dbReference type="InParanoid" id="A0A067N061"/>
<name>A0A067N061_BOTB1</name>
<dbReference type="GO" id="GO:0004038">
    <property type="term" value="F:allantoinase activity"/>
    <property type="evidence" value="ECO:0007669"/>
    <property type="project" value="TreeGrafter"/>
</dbReference>
<proteinExistence type="predicted"/>
<sequence length="837" mass="90295">MQPSVCYLYQVFIAGGVIKAVGHVPREMVDDYKHVNEVNAQNLSITPGIFDMHSHIGVNAAPHLQGASDSNSYNGIAQPWLRSLDGINTHDDSYKLSVAGGVTTSLILPGSAGAIGGQAFAIKLRDTAEGSTSSKLLEPPYTLDGRHVDPSVRPRWRHMKYACGENPRKAYRGTRMDTAWAFRHAYDEACKIKEEQDAYCEKAQAGKWEGLASKIPENLQWEALVDVLRGRVKVNVHCYEGIDLDDIVRLSNEFQFPIAAYHHAHDAYLVPELLKKTWGGPPAVAVFSLFSRYKREAYRGSQYAPSILAENALRIIVKSDHPAINSRYLLYQAAQAHYYGLPAELALASVTTTPAEVAGFGHRLGYVRKGYDADLVLWDSHPLALCATPAQVWIDGIAQLAAPYVSQKPQMFQDVPNTPNFEKEAAEAVKYDGLPPLKPKEVRDMVFMNVQTLRTGKGGSHVAASLSGGMVVVKNGEIECAGSSQDCLAMARAGDMDVIDLHDGSIAPGLISFGTPLGLVEIYAEYSINDGPVADPLNGNRIPSIVGGDNAIIQAHDGLQFGGRDTLLTFRAGVTTAVTPPAGGHISGLSTAFYLGAEHKLQAGAVIKDIAALHVAVGHLDVEAGPSISTQIATLRRLLLPERKSESDESENWFKEAAQGNIPLIVNVDKVDHMATLLVLKKQVEKKTGKTLRLSFAGGLEAHLLAKEIGEAGVGVILNPVRSFPTTFDQLRIIPGPPLSEDTPNSALLRHNVTVGLGVEEKSQASGARFDVGWVALDGNGKISQEQAIALATTNLEKIFDIDTQGDFVAYRGGDVFDTQSKAVAVISARRGQVALF</sequence>
<evidence type="ECO:0000259" key="1">
    <source>
        <dbReference type="Pfam" id="PF01979"/>
    </source>
</evidence>
<dbReference type="InterPro" id="IPR032466">
    <property type="entry name" value="Metal_Hydrolase"/>
</dbReference>
<feature type="domain" description="Amidohydrolase-related" evidence="1">
    <location>
        <begin position="313"/>
        <end position="388"/>
    </location>
</feature>
<dbReference type="PANTHER" id="PTHR43668">
    <property type="entry name" value="ALLANTOINASE"/>
    <property type="match status" value="1"/>
</dbReference>
<dbReference type="GO" id="GO:0005737">
    <property type="term" value="C:cytoplasm"/>
    <property type="evidence" value="ECO:0007669"/>
    <property type="project" value="TreeGrafter"/>
</dbReference>
<dbReference type="Pfam" id="PF01979">
    <property type="entry name" value="Amidohydro_1"/>
    <property type="match status" value="1"/>
</dbReference>
<dbReference type="OrthoDB" id="10258955at2759"/>
<evidence type="ECO:0000313" key="3">
    <source>
        <dbReference type="Proteomes" id="UP000027195"/>
    </source>
</evidence>
<gene>
    <name evidence="2" type="ORF">BOTBODRAFT_25793</name>
</gene>
<dbReference type="AlphaFoldDB" id="A0A067N061"/>
<dbReference type="GO" id="GO:0006145">
    <property type="term" value="P:purine nucleobase catabolic process"/>
    <property type="evidence" value="ECO:0007669"/>
    <property type="project" value="TreeGrafter"/>
</dbReference>
<dbReference type="SUPFAM" id="SSF51556">
    <property type="entry name" value="Metallo-dependent hydrolases"/>
    <property type="match status" value="1"/>
</dbReference>
<dbReference type="PANTHER" id="PTHR43668:SF5">
    <property type="entry name" value="AMIDOHYDROLASE 3 DOMAIN-CONTAINING PROTEIN"/>
    <property type="match status" value="1"/>
</dbReference>
<dbReference type="STRING" id="930990.A0A067N061"/>
<dbReference type="Proteomes" id="UP000027195">
    <property type="component" value="Unassembled WGS sequence"/>
</dbReference>
<accession>A0A067N061</accession>
<dbReference type="HOGENOM" id="CLU_006273_0_0_1"/>
<dbReference type="EMBL" id="KL198016">
    <property type="protein sequence ID" value="KDQ21358.1"/>
    <property type="molecule type" value="Genomic_DNA"/>
</dbReference>
<organism evidence="2 3">
    <name type="scientific">Botryobasidium botryosum (strain FD-172 SS1)</name>
    <dbReference type="NCBI Taxonomy" id="930990"/>
    <lineage>
        <taxon>Eukaryota</taxon>
        <taxon>Fungi</taxon>
        <taxon>Dikarya</taxon>
        <taxon>Basidiomycota</taxon>
        <taxon>Agaricomycotina</taxon>
        <taxon>Agaricomycetes</taxon>
        <taxon>Cantharellales</taxon>
        <taxon>Botryobasidiaceae</taxon>
        <taxon>Botryobasidium</taxon>
    </lineage>
</organism>
<reference evidence="3" key="1">
    <citation type="journal article" date="2014" name="Proc. Natl. Acad. Sci. U.S.A.">
        <title>Extensive sampling of basidiomycete genomes demonstrates inadequacy of the white-rot/brown-rot paradigm for wood decay fungi.</title>
        <authorList>
            <person name="Riley R."/>
            <person name="Salamov A.A."/>
            <person name="Brown D.W."/>
            <person name="Nagy L.G."/>
            <person name="Floudas D."/>
            <person name="Held B.W."/>
            <person name="Levasseur A."/>
            <person name="Lombard V."/>
            <person name="Morin E."/>
            <person name="Otillar R."/>
            <person name="Lindquist E.A."/>
            <person name="Sun H."/>
            <person name="LaButti K.M."/>
            <person name="Schmutz J."/>
            <person name="Jabbour D."/>
            <person name="Luo H."/>
            <person name="Baker S.E."/>
            <person name="Pisabarro A.G."/>
            <person name="Walton J.D."/>
            <person name="Blanchette R.A."/>
            <person name="Henrissat B."/>
            <person name="Martin F."/>
            <person name="Cullen D."/>
            <person name="Hibbett D.S."/>
            <person name="Grigoriev I.V."/>
        </authorList>
    </citation>
    <scope>NUCLEOTIDE SEQUENCE [LARGE SCALE GENOMIC DNA]</scope>
    <source>
        <strain evidence="3">FD-172 SS1</strain>
    </source>
</reference>
<dbReference type="InterPro" id="IPR050138">
    <property type="entry name" value="DHOase/Allantoinase_Hydrolase"/>
</dbReference>
<protein>
    <recommendedName>
        <fullName evidence="1">Amidohydrolase-related domain-containing protein</fullName>
    </recommendedName>
</protein>